<reference evidence="1 2" key="1">
    <citation type="submission" date="2023-03" db="EMBL/GenBank/DDBJ databases">
        <title>Roseibium porphyridii sp. nov. and Roseibium rhodosorbium sp. nov. isolated from marine algae, Porphyridium cruentum and Rhodosorus marinus, respectively.</title>
        <authorList>
            <person name="Lee M.W."/>
            <person name="Choi B.J."/>
            <person name="Lee J.K."/>
            <person name="Choi D.G."/>
            <person name="Baek J.H."/>
            <person name="Bayburt H."/>
            <person name="Kim J.M."/>
            <person name="Han D.M."/>
            <person name="Kim K.H."/>
            <person name="Jeon C.O."/>
        </authorList>
    </citation>
    <scope>NUCLEOTIDE SEQUENCE [LARGE SCALE GENOMIC DNA]</scope>
    <source>
        <strain evidence="1 2">KMA01</strain>
    </source>
</reference>
<dbReference type="Proteomes" id="UP001209803">
    <property type="component" value="Chromosome"/>
</dbReference>
<protein>
    <recommendedName>
        <fullName evidence="3">Condensation domain-containing protein</fullName>
    </recommendedName>
</protein>
<dbReference type="EMBL" id="CP120863">
    <property type="protein sequence ID" value="WFE87909.1"/>
    <property type="molecule type" value="Genomic_DNA"/>
</dbReference>
<gene>
    <name evidence="1" type="ORF">K1718_17285</name>
</gene>
<sequence>MDVPFEKTEIAVHQAGEAFDVEAFYTEIAKQVLDISTVSWRAYLVTGQNDEVTWIALVTNHGGIDGRSALVILNDLDHLLQEPETWQTSTLPMTAPVEEGLAARGFSGDRSILSSWPKETNWPVNQPADSSQRVPYGFLRILRPETLSALHACLKQNGLHLASAFGAAAVKAASVLPGGTGWTGIVAPTDVRDDCLPAISHDAVGEYVAGITLLLGPEYRKADTLEIARALQTQFTEHRPPSLLMDADVPLAVTLATVDQMSAANTAFVGGICVTDVGDLEQLSGRAVGYSELLLMPSQNHGIHPVLVAIVSTAAGVCLSFGYSEPLQTGETAHAFADSYVNVLEALAAGDA</sequence>
<dbReference type="Gene3D" id="3.30.559.30">
    <property type="entry name" value="Nonribosomal peptide synthetase, condensation domain"/>
    <property type="match status" value="1"/>
</dbReference>
<evidence type="ECO:0000313" key="2">
    <source>
        <dbReference type="Proteomes" id="UP001209803"/>
    </source>
</evidence>
<name>A0ABY8F0U8_9HYPH</name>
<dbReference type="InterPro" id="IPR023213">
    <property type="entry name" value="CAT-like_dom_sf"/>
</dbReference>
<organism evidence="1 2">
    <name type="scientific">Roseibium porphyridii</name>
    <dbReference type="NCBI Taxonomy" id="2866279"/>
    <lineage>
        <taxon>Bacteria</taxon>
        <taxon>Pseudomonadati</taxon>
        <taxon>Pseudomonadota</taxon>
        <taxon>Alphaproteobacteria</taxon>
        <taxon>Hyphomicrobiales</taxon>
        <taxon>Stappiaceae</taxon>
        <taxon>Roseibium</taxon>
    </lineage>
</organism>
<evidence type="ECO:0008006" key="3">
    <source>
        <dbReference type="Google" id="ProtNLM"/>
    </source>
</evidence>
<accession>A0ABY8F0U8</accession>
<dbReference type="Gene3D" id="3.30.559.10">
    <property type="entry name" value="Chloramphenicol acetyltransferase-like domain"/>
    <property type="match status" value="1"/>
</dbReference>
<dbReference type="SUPFAM" id="SSF52777">
    <property type="entry name" value="CoA-dependent acyltransferases"/>
    <property type="match status" value="2"/>
</dbReference>
<keyword evidence="2" id="KW-1185">Reference proteome</keyword>
<proteinExistence type="predicted"/>
<dbReference type="RefSeq" id="WP_265681416.1">
    <property type="nucleotide sequence ID" value="NZ_CP120863.1"/>
</dbReference>
<evidence type="ECO:0000313" key="1">
    <source>
        <dbReference type="EMBL" id="WFE87909.1"/>
    </source>
</evidence>